<evidence type="ECO:0000313" key="2">
    <source>
        <dbReference type="Proteomes" id="UP000821845"/>
    </source>
</evidence>
<gene>
    <name evidence="1" type="ORF">HPB50_026077</name>
</gene>
<comment type="caution">
    <text evidence="1">The sequence shown here is derived from an EMBL/GenBank/DDBJ whole genome shotgun (WGS) entry which is preliminary data.</text>
</comment>
<dbReference type="EMBL" id="CM023489">
    <property type="protein sequence ID" value="KAH6923263.1"/>
    <property type="molecule type" value="Genomic_DNA"/>
</dbReference>
<name>A0ACB7RKT7_HYAAI</name>
<dbReference type="Proteomes" id="UP000821845">
    <property type="component" value="Chromosome 9"/>
</dbReference>
<sequence length="378" mass="40816">MPAAAPAQPAAYPSDALIASLLATLESVGSFLPVDHPLLAVCPKFTQSCTLYGYACIRRIVASGTLSHGTQQCRCCSRRLERQLVCRWLWHGVADAAVLVLPHVCRLWRVVVACLLRIHIAVTVGVALESSQVLPTQHTGCWSASRDTSTRSAAARLQPDPCSSWPVTVRHTYSMTGHITTVYIVCTHAIKRGFVTSAISHRQAGLAAARELQSLSTLGGNSAPLFVGRSQWNAARPTGLAEDATKTDVLSGHHRASSAVPEEQRRMSRFSHSCHRCAFCGKAFEFECCLVRHMRIYTGERPFQCHICLVAFNDKSALNKHLLIHSVYAAGVTSPATCRPLSINHGAARDSGAMEIPTTAMAHVESTPACILLATLCG</sequence>
<keyword evidence="2" id="KW-1185">Reference proteome</keyword>
<evidence type="ECO:0000313" key="1">
    <source>
        <dbReference type="EMBL" id="KAH6923263.1"/>
    </source>
</evidence>
<accession>A0ACB7RKT7</accession>
<proteinExistence type="predicted"/>
<reference evidence="1" key="1">
    <citation type="submission" date="2020-05" db="EMBL/GenBank/DDBJ databases">
        <title>Large-scale comparative analyses of tick genomes elucidate their genetic diversity and vector capacities.</title>
        <authorList>
            <person name="Jia N."/>
            <person name="Wang J."/>
            <person name="Shi W."/>
            <person name="Du L."/>
            <person name="Sun Y."/>
            <person name="Zhan W."/>
            <person name="Jiang J."/>
            <person name="Wang Q."/>
            <person name="Zhang B."/>
            <person name="Ji P."/>
            <person name="Sakyi L.B."/>
            <person name="Cui X."/>
            <person name="Yuan T."/>
            <person name="Jiang B."/>
            <person name="Yang W."/>
            <person name="Lam T.T.-Y."/>
            <person name="Chang Q."/>
            <person name="Ding S."/>
            <person name="Wang X."/>
            <person name="Zhu J."/>
            <person name="Ruan X."/>
            <person name="Zhao L."/>
            <person name="Wei J."/>
            <person name="Que T."/>
            <person name="Du C."/>
            <person name="Cheng J."/>
            <person name="Dai P."/>
            <person name="Han X."/>
            <person name="Huang E."/>
            <person name="Gao Y."/>
            <person name="Liu J."/>
            <person name="Shao H."/>
            <person name="Ye R."/>
            <person name="Li L."/>
            <person name="Wei W."/>
            <person name="Wang X."/>
            <person name="Wang C."/>
            <person name="Yang T."/>
            <person name="Huo Q."/>
            <person name="Li W."/>
            <person name="Guo W."/>
            <person name="Chen H."/>
            <person name="Zhou L."/>
            <person name="Ni X."/>
            <person name="Tian J."/>
            <person name="Zhou Y."/>
            <person name="Sheng Y."/>
            <person name="Liu T."/>
            <person name="Pan Y."/>
            <person name="Xia L."/>
            <person name="Li J."/>
            <person name="Zhao F."/>
            <person name="Cao W."/>
        </authorList>
    </citation>
    <scope>NUCLEOTIDE SEQUENCE</scope>
    <source>
        <strain evidence="1">Hyas-2018</strain>
    </source>
</reference>
<protein>
    <submittedName>
        <fullName evidence="1">Uncharacterized protein</fullName>
    </submittedName>
</protein>
<organism evidence="1 2">
    <name type="scientific">Hyalomma asiaticum</name>
    <name type="common">Tick</name>
    <dbReference type="NCBI Taxonomy" id="266040"/>
    <lineage>
        <taxon>Eukaryota</taxon>
        <taxon>Metazoa</taxon>
        <taxon>Ecdysozoa</taxon>
        <taxon>Arthropoda</taxon>
        <taxon>Chelicerata</taxon>
        <taxon>Arachnida</taxon>
        <taxon>Acari</taxon>
        <taxon>Parasitiformes</taxon>
        <taxon>Ixodida</taxon>
        <taxon>Ixodoidea</taxon>
        <taxon>Ixodidae</taxon>
        <taxon>Hyalomminae</taxon>
        <taxon>Hyalomma</taxon>
    </lineage>
</organism>